<keyword evidence="2" id="KW-1185">Reference proteome</keyword>
<accession>A0A8R1UM50</accession>
<name>A0A2A6BNK3_PRIPA</name>
<dbReference type="EnsemblMetazoa" id="PPA35696.1">
    <property type="protein sequence ID" value="PPA35696.1"/>
    <property type="gene ID" value="WBGene00274065"/>
</dbReference>
<accession>A0A2A6BNK3</accession>
<proteinExistence type="predicted"/>
<protein>
    <submittedName>
        <fullName evidence="1">Uncharacterized protein</fullName>
    </submittedName>
</protein>
<gene>
    <name evidence="1" type="primary">WBGene00274065</name>
</gene>
<reference evidence="2" key="1">
    <citation type="journal article" date="2008" name="Nat. Genet.">
        <title>The Pristionchus pacificus genome provides a unique perspective on nematode lifestyle and parasitism.</title>
        <authorList>
            <person name="Dieterich C."/>
            <person name="Clifton S.W."/>
            <person name="Schuster L.N."/>
            <person name="Chinwalla A."/>
            <person name="Delehaunty K."/>
            <person name="Dinkelacker I."/>
            <person name="Fulton L."/>
            <person name="Fulton R."/>
            <person name="Godfrey J."/>
            <person name="Minx P."/>
            <person name="Mitreva M."/>
            <person name="Roeseler W."/>
            <person name="Tian H."/>
            <person name="Witte H."/>
            <person name="Yang S.P."/>
            <person name="Wilson R.K."/>
            <person name="Sommer R.J."/>
        </authorList>
    </citation>
    <scope>NUCLEOTIDE SEQUENCE [LARGE SCALE GENOMIC DNA]</scope>
    <source>
        <strain evidence="2">PS312</strain>
    </source>
</reference>
<dbReference type="AlphaFoldDB" id="A0A2A6BNK3"/>
<sequence length="130" mass="14522">MARIDGERISTRAIQLRRLVDSLNEREDECASVAETTQLLSFGWQHYIFLFILAAVSFFLGIVVHSSQLVQLNADRLAFVIKPADKKKGFCLLSVARRAYKSMLVDGLSPEVDHPAAEVLTCVVKSKLTK</sequence>
<dbReference type="Proteomes" id="UP000005239">
    <property type="component" value="Unassembled WGS sequence"/>
</dbReference>
<evidence type="ECO:0000313" key="1">
    <source>
        <dbReference type="EnsemblMetazoa" id="PPA35696.1"/>
    </source>
</evidence>
<reference evidence="1" key="2">
    <citation type="submission" date="2022-06" db="UniProtKB">
        <authorList>
            <consortium name="EnsemblMetazoa"/>
        </authorList>
    </citation>
    <scope>IDENTIFICATION</scope>
    <source>
        <strain evidence="1">PS312</strain>
    </source>
</reference>
<organism evidence="1 2">
    <name type="scientific">Pristionchus pacificus</name>
    <name type="common">Parasitic nematode worm</name>
    <dbReference type="NCBI Taxonomy" id="54126"/>
    <lineage>
        <taxon>Eukaryota</taxon>
        <taxon>Metazoa</taxon>
        <taxon>Ecdysozoa</taxon>
        <taxon>Nematoda</taxon>
        <taxon>Chromadorea</taxon>
        <taxon>Rhabditida</taxon>
        <taxon>Rhabditina</taxon>
        <taxon>Diplogasteromorpha</taxon>
        <taxon>Diplogasteroidea</taxon>
        <taxon>Neodiplogasteridae</taxon>
        <taxon>Pristionchus</taxon>
    </lineage>
</organism>
<evidence type="ECO:0000313" key="2">
    <source>
        <dbReference type="Proteomes" id="UP000005239"/>
    </source>
</evidence>